<keyword evidence="2 6" id="KW-0808">Transferase</keyword>
<evidence type="ECO:0000256" key="3">
    <source>
        <dbReference type="ARBA" id="ARBA00022755"/>
    </source>
</evidence>
<feature type="binding site" evidence="6">
    <location>
        <begin position="20"/>
        <end position="22"/>
    </location>
    <ligand>
        <name>N(1)-(5-phospho-beta-D-ribosyl)glycinamide</name>
        <dbReference type="ChEBI" id="CHEBI:143788"/>
    </ligand>
</feature>
<dbReference type="CDD" id="cd08645">
    <property type="entry name" value="FMT_core_GART"/>
    <property type="match status" value="1"/>
</dbReference>
<comment type="caution">
    <text evidence="6">Lacks conserved residue(s) required for the propagation of feature annotation.</text>
</comment>
<evidence type="ECO:0000256" key="1">
    <source>
        <dbReference type="ARBA" id="ARBA00005054"/>
    </source>
</evidence>
<dbReference type="PROSITE" id="PS00373">
    <property type="entry name" value="GART"/>
    <property type="match status" value="1"/>
</dbReference>
<comment type="similarity">
    <text evidence="4 6">Belongs to the GART family.</text>
</comment>
<dbReference type="EC" id="2.1.2.2" evidence="6"/>
<keyword evidence="3 6" id="KW-0658">Purine biosynthesis</keyword>
<dbReference type="NCBIfam" id="TIGR00639">
    <property type="entry name" value="PurN"/>
    <property type="match status" value="1"/>
</dbReference>
<dbReference type="PANTHER" id="PTHR43369:SF2">
    <property type="entry name" value="PHOSPHORIBOSYLGLYCINAMIDE FORMYLTRANSFERASE"/>
    <property type="match status" value="1"/>
</dbReference>
<feature type="binding site" evidence="6">
    <location>
        <position position="74"/>
    </location>
    <ligand>
        <name>(6R)-10-formyltetrahydrofolate</name>
        <dbReference type="ChEBI" id="CHEBI:195366"/>
    </ligand>
</feature>
<accession>A0ABW2II79</accession>
<dbReference type="EMBL" id="JBHTBR010000002">
    <property type="protein sequence ID" value="MFC7290789.1"/>
    <property type="molecule type" value="Genomic_DNA"/>
</dbReference>
<keyword evidence="9" id="KW-1185">Reference proteome</keyword>
<comment type="pathway">
    <text evidence="1 6">Purine metabolism; IMP biosynthesis via de novo pathway; N(2)-formyl-N(1)-(5-phospho-D-ribosyl)glycinamide from N(1)-(5-phospho-D-ribosyl)glycinamide (10-formyl THF route): step 1/1.</text>
</comment>
<comment type="function">
    <text evidence="6">Catalyzes the transfer of a formyl group from 10-formyltetrahydrofolate to 5-phospho-ribosyl-glycinamide (GAR), producing 5-phospho-ribosyl-N-formylglycinamide (FGAR) and tetrahydrofolate.</text>
</comment>
<name>A0ABW2II79_9PROT</name>
<evidence type="ECO:0000256" key="5">
    <source>
        <dbReference type="ARBA" id="ARBA00047664"/>
    </source>
</evidence>
<dbReference type="Proteomes" id="UP001596492">
    <property type="component" value="Unassembled WGS sequence"/>
</dbReference>
<dbReference type="HAMAP" id="MF_01930">
    <property type="entry name" value="PurN"/>
    <property type="match status" value="1"/>
</dbReference>
<evidence type="ECO:0000313" key="8">
    <source>
        <dbReference type="EMBL" id="MFC7290789.1"/>
    </source>
</evidence>
<evidence type="ECO:0000256" key="4">
    <source>
        <dbReference type="ARBA" id="ARBA00038440"/>
    </source>
</evidence>
<dbReference type="InterPro" id="IPR036477">
    <property type="entry name" value="Formyl_transf_N_sf"/>
</dbReference>
<dbReference type="GO" id="GO:0004644">
    <property type="term" value="F:phosphoribosylglycinamide formyltransferase activity"/>
    <property type="evidence" value="ECO:0007669"/>
    <property type="project" value="UniProtKB-EC"/>
</dbReference>
<evidence type="ECO:0000256" key="2">
    <source>
        <dbReference type="ARBA" id="ARBA00022679"/>
    </source>
</evidence>
<comment type="caution">
    <text evidence="8">The sequence shown here is derived from an EMBL/GenBank/DDBJ whole genome shotgun (WGS) entry which is preliminary data.</text>
</comment>
<feature type="site" description="Raises pKa of active site His" evidence="6">
    <location>
        <position position="154"/>
    </location>
</feature>
<gene>
    <name evidence="6 8" type="primary">purN</name>
    <name evidence="8" type="ORF">ACFQS8_04115</name>
</gene>
<protein>
    <recommendedName>
        <fullName evidence="6">Phosphoribosylglycinamide formyltransferase</fullName>
        <ecNumber evidence="6">2.1.2.2</ecNumber>
    </recommendedName>
    <alternativeName>
        <fullName evidence="6">5'-phosphoribosylglycinamide transformylase</fullName>
    </alternativeName>
    <alternativeName>
        <fullName evidence="6">GAR transformylase</fullName>
        <shortName evidence="6">GART</shortName>
    </alternativeName>
</protein>
<proteinExistence type="inferred from homology"/>
<dbReference type="InterPro" id="IPR002376">
    <property type="entry name" value="Formyl_transf_N"/>
</dbReference>
<feature type="active site" description="Proton donor" evidence="6">
    <location>
        <position position="118"/>
    </location>
</feature>
<organism evidence="8 9">
    <name type="scientific">Hirschia litorea</name>
    <dbReference type="NCBI Taxonomy" id="1199156"/>
    <lineage>
        <taxon>Bacteria</taxon>
        <taxon>Pseudomonadati</taxon>
        <taxon>Pseudomonadota</taxon>
        <taxon>Alphaproteobacteria</taxon>
        <taxon>Hyphomonadales</taxon>
        <taxon>Hyphomonadaceae</taxon>
        <taxon>Hirschia</taxon>
    </lineage>
</organism>
<dbReference type="PANTHER" id="PTHR43369">
    <property type="entry name" value="PHOSPHORIBOSYLGLYCINAMIDE FORMYLTRANSFERASE"/>
    <property type="match status" value="1"/>
</dbReference>
<sequence length="219" mass="23699">MNDLPEYNPTRLAIFISGTGSNMEALLEACEEDDYPAKPVLVLANKASAGGLEKAKARGIQTVVVDHKVFGGDREAFEHAIQAELEKHDVEFIALAGFMRVLTPWFIGKWEGKMINIHPSLLPSFPGLHTHQRAIAAKCRLHGCSVHYVTAGVDEGPIIGQAAVPIFPDDTPDTLAARVLVAEHKLYPACLEAAVSDDQNSSYVQMSDDPDAPFIISAP</sequence>
<dbReference type="Pfam" id="PF00551">
    <property type="entry name" value="Formyl_trans_N"/>
    <property type="match status" value="1"/>
</dbReference>
<feature type="domain" description="Formyl transferase N-terminal" evidence="7">
    <location>
        <begin position="11"/>
        <end position="190"/>
    </location>
</feature>
<dbReference type="Gene3D" id="3.40.50.170">
    <property type="entry name" value="Formyl transferase, N-terminal domain"/>
    <property type="match status" value="1"/>
</dbReference>
<evidence type="ECO:0000313" key="9">
    <source>
        <dbReference type="Proteomes" id="UP001596492"/>
    </source>
</evidence>
<evidence type="ECO:0000256" key="6">
    <source>
        <dbReference type="HAMAP-Rule" id="MF_01930"/>
    </source>
</evidence>
<comment type="catalytic activity">
    <reaction evidence="5 6">
        <text>N(1)-(5-phospho-beta-D-ribosyl)glycinamide + (6R)-10-formyltetrahydrofolate = N(2)-formyl-N(1)-(5-phospho-beta-D-ribosyl)glycinamide + (6S)-5,6,7,8-tetrahydrofolate + H(+)</text>
        <dbReference type="Rhea" id="RHEA:15053"/>
        <dbReference type="ChEBI" id="CHEBI:15378"/>
        <dbReference type="ChEBI" id="CHEBI:57453"/>
        <dbReference type="ChEBI" id="CHEBI:143788"/>
        <dbReference type="ChEBI" id="CHEBI:147286"/>
        <dbReference type="ChEBI" id="CHEBI:195366"/>
        <dbReference type="EC" id="2.1.2.2"/>
    </reaction>
</comment>
<dbReference type="SUPFAM" id="SSF53328">
    <property type="entry name" value="Formyltransferase"/>
    <property type="match status" value="1"/>
</dbReference>
<dbReference type="InterPro" id="IPR004607">
    <property type="entry name" value="GART"/>
</dbReference>
<feature type="binding site" evidence="6">
    <location>
        <position position="116"/>
    </location>
    <ligand>
        <name>(6R)-10-formyltetrahydrofolate</name>
        <dbReference type="ChEBI" id="CHEBI:195366"/>
    </ligand>
</feature>
<reference evidence="9" key="1">
    <citation type="journal article" date="2019" name="Int. J. Syst. Evol. Microbiol.">
        <title>The Global Catalogue of Microorganisms (GCM) 10K type strain sequencing project: providing services to taxonomists for standard genome sequencing and annotation.</title>
        <authorList>
            <consortium name="The Broad Institute Genomics Platform"/>
            <consortium name="The Broad Institute Genome Sequencing Center for Infectious Disease"/>
            <person name="Wu L."/>
            <person name="Ma J."/>
        </authorList>
    </citation>
    <scope>NUCLEOTIDE SEQUENCE [LARGE SCALE GENOMIC DNA]</scope>
    <source>
        <strain evidence="9">CCUG 51308</strain>
    </source>
</reference>
<evidence type="ECO:0000259" key="7">
    <source>
        <dbReference type="Pfam" id="PF00551"/>
    </source>
</evidence>
<dbReference type="InterPro" id="IPR001555">
    <property type="entry name" value="GART_AS"/>
</dbReference>